<dbReference type="Proteomes" id="UP001159363">
    <property type="component" value="Chromosome 3"/>
</dbReference>
<organism evidence="1 2">
    <name type="scientific">Dryococelus australis</name>
    <dbReference type="NCBI Taxonomy" id="614101"/>
    <lineage>
        <taxon>Eukaryota</taxon>
        <taxon>Metazoa</taxon>
        <taxon>Ecdysozoa</taxon>
        <taxon>Arthropoda</taxon>
        <taxon>Hexapoda</taxon>
        <taxon>Insecta</taxon>
        <taxon>Pterygota</taxon>
        <taxon>Neoptera</taxon>
        <taxon>Polyneoptera</taxon>
        <taxon>Phasmatodea</taxon>
        <taxon>Verophasmatodea</taxon>
        <taxon>Anareolatae</taxon>
        <taxon>Phasmatidae</taxon>
        <taxon>Eurycanthinae</taxon>
        <taxon>Dryococelus</taxon>
    </lineage>
</organism>
<name>A0ABQ9I0E7_9NEOP</name>
<gene>
    <name evidence="1" type="ORF">PR048_009618</name>
</gene>
<evidence type="ECO:0000313" key="2">
    <source>
        <dbReference type="Proteomes" id="UP001159363"/>
    </source>
</evidence>
<dbReference type="EMBL" id="JARBHB010000003">
    <property type="protein sequence ID" value="KAJ8890111.1"/>
    <property type="molecule type" value="Genomic_DNA"/>
</dbReference>
<comment type="caution">
    <text evidence="1">The sequence shown here is derived from an EMBL/GenBank/DDBJ whole genome shotgun (WGS) entry which is preliminary data.</text>
</comment>
<sequence>MVAMTGRWSSASKFVKKVGTTILAFLLYPAGVTSLGRYSLSAGVDRSIVRDLGHPDSSQLACGAREAGVIPHPGWWPTTLVYDVTSALHHFIRWNRSQVHISLRRRTIPSSERFIRRNRSRAHNSSKRRSILSPEWFFRRNRLRVHNSSRRRSIPSPELLIRQTRSRVCNCFETEQFRDAENNRNSANVVESSFTCVEHRNSSPAHHRQHISGWCSANSFLGFRSPRKTADLWHRPARFPCAENEDILGQQLRANPLRLQGRKIMQGDMHRCKEGLDSHGLHVGAMTTSLKYKRSPNYCKEQNGMVLLYKCEKTTCKSQQDYTSRMVFDEHLPLYESPEKTETINHMGPRWLSKRLARPLPTKANLVQSRPGHRIFASGNRAGRCRWSAGFLGDIPFPTPLHSSAAPYSLQSPSSALKTSLLRAAQISSLTITPHGFVYQFMQEFKERVGGAKLNVMSSTVPAGKHAAQNTRDHPRALAARCGARKTTLGYTSRRRESRHDSRFAFFTENIGAAMTERLAFSPSTKAIRIQSPAGSLRIFACRNYAGRCRWSAGFLVDLPFPMPFRFGAAPYSPQSPSSNLKTSMLRAVQISSLTENICRYRLFTSLLNSRYWYRQTSGHVRPLVLLRQWLGMDRTSCARISSRFVRLPRFSALRHAIRLPATVVTIVATRRFAVIAYLSVSQGHAVLQFLDCRFEGPLRKHRTTEMASGGIIIATQNIAPDNRNLHHTHNPTDVHLILIRYTSHADP</sequence>
<proteinExistence type="predicted"/>
<evidence type="ECO:0000313" key="1">
    <source>
        <dbReference type="EMBL" id="KAJ8890111.1"/>
    </source>
</evidence>
<protein>
    <submittedName>
        <fullName evidence="1">Uncharacterized protein</fullName>
    </submittedName>
</protein>
<keyword evidence="2" id="KW-1185">Reference proteome</keyword>
<accession>A0ABQ9I0E7</accession>
<reference evidence="1 2" key="1">
    <citation type="submission" date="2023-02" db="EMBL/GenBank/DDBJ databases">
        <title>LHISI_Scaffold_Assembly.</title>
        <authorList>
            <person name="Stuart O.P."/>
            <person name="Cleave R."/>
            <person name="Magrath M.J.L."/>
            <person name="Mikheyev A.S."/>
        </authorList>
    </citation>
    <scope>NUCLEOTIDE SEQUENCE [LARGE SCALE GENOMIC DNA]</scope>
    <source>
        <strain evidence="1">Daus_M_001</strain>
        <tissue evidence="1">Leg muscle</tissue>
    </source>
</reference>